<organism evidence="1 2">
    <name type="scientific">Dioscorea alata</name>
    <name type="common">Purple yam</name>
    <dbReference type="NCBI Taxonomy" id="55571"/>
    <lineage>
        <taxon>Eukaryota</taxon>
        <taxon>Viridiplantae</taxon>
        <taxon>Streptophyta</taxon>
        <taxon>Embryophyta</taxon>
        <taxon>Tracheophyta</taxon>
        <taxon>Spermatophyta</taxon>
        <taxon>Magnoliopsida</taxon>
        <taxon>Liliopsida</taxon>
        <taxon>Dioscoreales</taxon>
        <taxon>Dioscoreaceae</taxon>
        <taxon>Dioscorea</taxon>
    </lineage>
</organism>
<name>A0ACB7UT89_DIOAL</name>
<gene>
    <name evidence="1" type="ORF">IHE45_14G081900</name>
</gene>
<reference evidence="2" key="1">
    <citation type="journal article" date="2022" name="Nat. Commun.">
        <title>Chromosome evolution and the genetic basis of agronomically important traits in greater yam.</title>
        <authorList>
            <person name="Bredeson J.V."/>
            <person name="Lyons J.B."/>
            <person name="Oniyinde I.O."/>
            <person name="Okereke N.R."/>
            <person name="Kolade O."/>
            <person name="Nnabue I."/>
            <person name="Nwadili C.O."/>
            <person name="Hribova E."/>
            <person name="Parker M."/>
            <person name="Nwogha J."/>
            <person name="Shu S."/>
            <person name="Carlson J."/>
            <person name="Kariba R."/>
            <person name="Muthemba S."/>
            <person name="Knop K."/>
            <person name="Barton G.J."/>
            <person name="Sherwood A.V."/>
            <person name="Lopez-Montes A."/>
            <person name="Asiedu R."/>
            <person name="Jamnadass R."/>
            <person name="Muchugi A."/>
            <person name="Goodstein D."/>
            <person name="Egesi C.N."/>
            <person name="Featherston J."/>
            <person name="Asfaw A."/>
            <person name="Simpson G.G."/>
            <person name="Dolezel J."/>
            <person name="Hendre P.S."/>
            <person name="Van Deynze A."/>
            <person name="Kumar P.L."/>
            <person name="Obidiegwu J.E."/>
            <person name="Bhattacharjee R."/>
            <person name="Rokhsar D.S."/>
        </authorList>
    </citation>
    <scope>NUCLEOTIDE SEQUENCE [LARGE SCALE GENOMIC DNA]</scope>
    <source>
        <strain evidence="2">cv. TDa95/00328</strain>
    </source>
</reference>
<sequence>MDERIPPATFFQYPPSGIHSSPHHTIRPSSASSFDRERLNGGRYLAELLAERQKLGPFAQVLPFCSRLLNQEILRTSMSPNQNFAETERIDHGSPLRLASHSAAGGQMDLEVWPGAQAQENGYLQRMRALQASSIGWNGAPGVTTSPVVKKVVRLDVPIDKFPSYNFVGRLLGPRGNSLKRVEATTQCRVYIRGQGSVKDAIKLANTLSSNNGKKVMSHEHERFASKNIRNLTELEEEELRGKPGYEHLNEPLHVLVEAELPADIIDTQLNQAVGILEDLLKPMDESLDYYKKQQLRELAMLNGSLREESPGMSPSMSPSASPFNSTGMKRPKTGR</sequence>
<protein>
    <submittedName>
        <fullName evidence="1">Protein quaking protein</fullName>
    </submittedName>
</protein>
<comment type="caution">
    <text evidence="1">The sequence shown here is derived from an EMBL/GenBank/DDBJ whole genome shotgun (WGS) entry which is preliminary data.</text>
</comment>
<accession>A0ACB7UT89</accession>
<dbReference type="EMBL" id="CM037024">
    <property type="protein sequence ID" value="KAH7663829.1"/>
    <property type="molecule type" value="Genomic_DNA"/>
</dbReference>
<proteinExistence type="predicted"/>
<evidence type="ECO:0000313" key="2">
    <source>
        <dbReference type="Proteomes" id="UP000827976"/>
    </source>
</evidence>
<keyword evidence="2" id="KW-1185">Reference proteome</keyword>
<dbReference type="Proteomes" id="UP000827976">
    <property type="component" value="Chromosome 14"/>
</dbReference>
<evidence type="ECO:0000313" key="1">
    <source>
        <dbReference type="EMBL" id="KAH7663829.1"/>
    </source>
</evidence>